<dbReference type="KEGG" id="mop:Mesop_3780"/>
<evidence type="ECO:0000313" key="2">
    <source>
        <dbReference type="Proteomes" id="UP000001623"/>
    </source>
</evidence>
<protein>
    <submittedName>
        <fullName evidence="1">Uncharacterized protein</fullName>
    </submittedName>
</protein>
<dbReference type="RefSeq" id="WP_013894905.1">
    <property type="nucleotide sequence ID" value="NC_015675.1"/>
</dbReference>
<accession>F7Y108</accession>
<dbReference type="HOGENOM" id="CLU_189113_0_0_5"/>
<sequence length="88" mass="9811">MAWTIQSLIDERMTLNAYCNNWRCQHSERLDLSVLKDRLGPDAPAMADDLVPKLKCGKCGGRAVGLIYTPDTTPTGKYGTERAIREGR</sequence>
<name>F7Y108_MESOW</name>
<gene>
    <name evidence="1" type="ordered locus">Mesop_3780</name>
</gene>
<dbReference type="EMBL" id="CP002279">
    <property type="protein sequence ID" value="AEH88221.1"/>
    <property type="molecule type" value="Genomic_DNA"/>
</dbReference>
<dbReference type="Proteomes" id="UP000001623">
    <property type="component" value="Chromosome"/>
</dbReference>
<reference evidence="1 2" key="1">
    <citation type="submission" date="2010-10" db="EMBL/GenBank/DDBJ databases">
        <title>Complete sequence of Mesorhizobium opportunistum WSM2075.</title>
        <authorList>
            <consortium name="US DOE Joint Genome Institute"/>
            <person name="Lucas S."/>
            <person name="Copeland A."/>
            <person name="Lapidus A."/>
            <person name="Cheng J.-F."/>
            <person name="Bruce D."/>
            <person name="Goodwin L."/>
            <person name="Pitluck S."/>
            <person name="Chertkov O."/>
            <person name="Misra M."/>
            <person name="Detter J.C."/>
            <person name="Han C."/>
            <person name="Tapia R."/>
            <person name="Land M."/>
            <person name="Hauser L."/>
            <person name="Kyrpides N."/>
            <person name="Ovchinnikova G."/>
            <person name="Mavrommatis K.M."/>
            <person name="Tiwari R.P."/>
            <person name="Howieson J.G."/>
            <person name="O'Hara G.W."/>
            <person name="Nandasena K.G."/>
            <person name="Woyke T."/>
        </authorList>
    </citation>
    <scope>NUCLEOTIDE SEQUENCE [LARGE SCALE GENOMIC DNA]</scope>
    <source>
        <strain evidence="2">LMG 24607 / HAMBI 3007 / WSM2075</strain>
    </source>
</reference>
<dbReference type="AlphaFoldDB" id="F7Y108"/>
<proteinExistence type="predicted"/>
<dbReference type="STRING" id="536019.Mesop_3780"/>
<organism evidence="1 2">
    <name type="scientific">Mesorhizobium opportunistum (strain LMG 24607 / HAMBI 3007 / WSM2075)</name>
    <dbReference type="NCBI Taxonomy" id="536019"/>
    <lineage>
        <taxon>Bacteria</taxon>
        <taxon>Pseudomonadati</taxon>
        <taxon>Pseudomonadota</taxon>
        <taxon>Alphaproteobacteria</taxon>
        <taxon>Hyphomicrobiales</taxon>
        <taxon>Phyllobacteriaceae</taxon>
        <taxon>Mesorhizobium</taxon>
    </lineage>
</organism>
<evidence type="ECO:0000313" key="1">
    <source>
        <dbReference type="EMBL" id="AEH88221.1"/>
    </source>
</evidence>